<dbReference type="AlphaFoldDB" id="A0A1H6ECD7"/>
<protein>
    <submittedName>
        <fullName evidence="3">Phage integrase family protein</fullName>
    </submittedName>
</protein>
<dbReference type="GO" id="GO:0006310">
    <property type="term" value="P:DNA recombination"/>
    <property type="evidence" value="ECO:0007669"/>
    <property type="project" value="UniProtKB-KW"/>
</dbReference>
<proteinExistence type="predicted"/>
<evidence type="ECO:0000313" key="4">
    <source>
        <dbReference type="Proteomes" id="UP000236723"/>
    </source>
</evidence>
<reference evidence="4" key="1">
    <citation type="submission" date="2016-10" db="EMBL/GenBank/DDBJ databases">
        <authorList>
            <person name="Varghese N."/>
            <person name="Submissions S."/>
        </authorList>
    </citation>
    <scope>NUCLEOTIDE SEQUENCE [LARGE SCALE GENOMIC DNA]</scope>
    <source>
        <strain evidence="4">DSM 43163</strain>
    </source>
</reference>
<dbReference type="PROSITE" id="PS51898">
    <property type="entry name" value="TYR_RECOMBINASE"/>
    <property type="match status" value="1"/>
</dbReference>
<organism evidence="3 4">
    <name type="scientific">Thermomonospora echinospora</name>
    <dbReference type="NCBI Taxonomy" id="1992"/>
    <lineage>
        <taxon>Bacteria</taxon>
        <taxon>Bacillati</taxon>
        <taxon>Actinomycetota</taxon>
        <taxon>Actinomycetes</taxon>
        <taxon>Streptosporangiales</taxon>
        <taxon>Thermomonosporaceae</taxon>
        <taxon>Thermomonospora</taxon>
    </lineage>
</organism>
<evidence type="ECO:0000259" key="2">
    <source>
        <dbReference type="PROSITE" id="PS51898"/>
    </source>
</evidence>
<dbReference type="InterPro" id="IPR013762">
    <property type="entry name" value="Integrase-like_cat_sf"/>
</dbReference>
<dbReference type="GO" id="GO:0015074">
    <property type="term" value="P:DNA integration"/>
    <property type="evidence" value="ECO:0007669"/>
    <property type="project" value="InterPro"/>
</dbReference>
<dbReference type="InterPro" id="IPR011010">
    <property type="entry name" value="DNA_brk_join_enz"/>
</dbReference>
<dbReference type="EMBL" id="FNVO01000055">
    <property type="protein sequence ID" value="SEG94931.1"/>
    <property type="molecule type" value="Genomic_DNA"/>
</dbReference>
<feature type="domain" description="Tyr recombinase" evidence="2">
    <location>
        <begin position="1"/>
        <end position="152"/>
    </location>
</feature>
<evidence type="ECO:0000313" key="3">
    <source>
        <dbReference type="EMBL" id="SEG94931.1"/>
    </source>
</evidence>
<dbReference type="InterPro" id="IPR002104">
    <property type="entry name" value="Integrase_catalytic"/>
</dbReference>
<evidence type="ECO:0000256" key="1">
    <source>
        <dbReference type="ARBA" id="ARBA00023172"/>
    </source>
</evidence>
<accession>A0A1H6ECD7</accession>
<dbReference type="PANTHER" id="PTHR30349:SF91">
    <property type="entry name" value="INTA PROTEIN"/>
    <property type="match status" value="1"/>
</dbReference>
<sequence>MDFDGGEIDVTWQLQRVRRELLHRETKIEASDATLPLSDICLTALRLRRKRRDQSREAAGKDWTDTGLIFTTRTGQPINPHNFNRSFDQRCAKAGVRKITVHDTRHTCATLLAALDVHPRVAMRVLRHAQIAVTMEVYTEVSDAKTLKALKRLGKQFDL</sequence>
<dbReference type="SUPFAM" id="SSF56349">
    <property type="entry name" value="DNA breaking-rejoining enzymes"/>
    <property type="match status" value="1"/>
</dbReference>
<dbReference type="GO" id="GO:0003677">
    <property type="term" value="F:DNA binding"/>
    <property type="evidence" value="ECO:0007669"/>
    <property type="project" value="InterPro"/>
</dbReference>
<dbReference type="InterPro" id="IPR050090">
    <property type="entry name" value="Tyrosine_recombinase_XerCD"/>
</dbReference>
<dbReference type="Proteomes" id="UP000236723">
    <property type="component" value="Unassembled WGS sequence"/>
</dbReference>
<gene>
    <name evidence="3" type="ORF">SAMN04489712_1555</name>
</gene>
<dbReference type="PANTHER" id="PTHR30349">
    <property type="entry name" value="PHAGE INTEGRASE-RELATED"/>
    <property type="match status" value="1"/>
</dbReference>
<dbReference type="Gene3D" id="1.10.443.10">
    <property type="entry name" value="Intergrase catalytic core"/>
    <property type="match status" value="1"/>
</dbReference>
<keyword evidence="1" id="KW-0233">DNA recombination</keyword>
<keyword evidence="4" id="KW-1185">Reference proteome</keyword>
<name>A0A1H6ECD7_9ACTN</name>
<dbReference type="Pfam" id="PF00589">
    <property type="entry name" value="Phage_integrase"/>
    <property type="match status" value="1"/>
</dbReference>